<dbReference type="Gene3D" id="2.60.120.10">
    <property type="entry name" value="Jelly Rolls"/>
    <property type="match status" value="2"/>
</dbReference>
<proteinExistence type="inferred from homology"/>
<dbReference type="PIRSF" id="PIRSF006232">
    <property type="entry name" value="Pirin"/>
    <property type="match status" value="1"/>
</dbReference>
<dbReference type="Pfam" id="PF02678">
    <property type="entry name" value="Pirin"/>
    <property type="match status" value="1"/>
</dbReference>
<keyword evidence="2" id="KW-0408">Iron</keyword>
<dbReference type="SUPFAM" id="SSF51182">
    <property type="entry name" value="RmlC-like cupins"/>
    <property type="match status" value="1"/>
</dbReference>
<dbReference type="InterPro" id="IPR012093">
    <property type="entry name" value="Pirin"/>
</dbReference>
<keyword evidence="2" id="KW-0479">Metal-binding</keyword>
<dbReference type="CDD" id="cd02247">
    <property type="entry name" value="cupin_pirin_C"/>
    <property type="match status" value="1"/>
</dbReference>
<dbReference type="EMBL" id="SWCJ01000007">
    <property type="protein sequence ID" value="TKB54707.1"/>
    <property type="molecule type" value="Genomic_DNA"/>
</dbReference>
<dbReference type="GO" id="GO:0046872">
    <property type="term" value="F:metal ion binding"/>
    <property type="evidence" value="ECO:0007669"/>
    <property type="project" value="UniProtKB-KW"/>
</dbReference>
<comment type="similarity">
    <text evidence="1 3">Belongs to the pirin family.</text>
</comment>
<evidence type="ECO:0000256" key="3">
    <source>
        <dbReference type="RuleBase" id="RU003457"/>
    </source>
</evidence>
<dbReference type="CDD" id="cd02909">
    <property type="entry name" value="cupin_pirin_N"/>
    <property type="match status" value="1"/>
</dbReference>
<evidence type="ECO:0000259" key="5">
    <source>
        <dbReference type="Pfam" id="PF05726"/>
    </source>
</evidence>
<dbReference type="AlphaFoldDB" id="A0A4U1BMY1"/>
<evidence type="ECO:0000313" key="6">
    <source>
        <dbReference type="EMBL" id="TKB54707.1"/>
    </source>
</evidence>
<organism evidence="6 7">
    <name type="scientific">Ferrimonas aestuarii</name>
    <dbReference type="NCBI Taxonomy" id="2569539"/>
    <lineage>
        <taxon>Bacteria</taxon>
        <taxon>Pseudomonadati</taxon>
        <taxon>Pseudomonadota</taxon>
        <taxon>Gammaproteobacteria</taxon>
        <taxon>Alteromonadales</taxon>
        <taxon>Ferrimonadaceae</taxon>
        <taxon>Ferrimonas</taxon>
    </lineage>
</organism>
<feature type="domain" description="Pirin C-terminal" evidence="5">
    <location>
        <begin position="189"/>
        <end position="292"/>
    </location>
</feature>
<comment type="caution">
    <text evidence="6">The sequence shown here is derived from an EMBL/GenBank/DDBJ whole genome shotgun (WGS) entry which is preliminary data.</text>
</comment>
<name>A0A4U1BMY1_9GAMM</name>
<dbReference type="PANTHER" id="PTHR13903:SF8">
    <property type="entry name" value="PIRIN"/>
    <property type="match status" value="1"/>
</dbReference>
<dbReference type="RefSeq" id="WP_136863507.1">
    <property type="nucleotide sequence ID" value="NZ_SWCJ01000007.1"/>
</dbReference>
<dbReference type="OrthoDB" id="9780903at2"/>
<reference evidence="6 7" key="1">
    <citation type="submission" date="2019-04" db="EMBL/GenBank/DDBJ databases">
        <authorList>
            <person name="Hwang J.C."/>
        </authorList>
    </citation>
    <scope>NUCLEOTIDE SEQUENCE [LARGE SCALE GENOMIC DNA]</scope>
    <source>
        <strain evidence="6 7">IMCC35002</strain>
    </source>
</reference>
<dbReference type="PANTHER" id="PTHR13903">
    <property type="entry name" value="PIRIN-RELATED"/>
    <property type="match status" value="1"/>
</dbReference>
<dbReference type="Pfam" id="PF05726">
    <property type="entry name" value="Pirin_C"/>
    <property type="match status" value="1"/>
</dbReference>
<dbReference type="InterPro" id="IPR011051">
    <property type="entry name" value="RmlC_Cupin_sf"/>
</dbReference>
<sequence>MKSISLLKQAQVEQIWPARAVSDGAGVRINRSAHSNDMARMDPFLMLDELGSDNADDYIGGFPEHPHRGFETVTYMLKGRMQHKDHMGNVGELASGDVQWMTAGRGVLHSEMPMQESGRLHGFQLWVNLPAAQKMVSAKYRHIDAKRIPIAEASGTAVKVIAGQFQAWQQGWQPAVEGAVTGIATSPWMFDITLDAQAELQLALNPQHKVLLYVYQGQVQVGEQGHSQVVRQQQMVKLTAAEALALTAVDNVKLLLLAGKPIGEPVVQYGPFVMNSMAEINQAMLDYQQGRLVSNNTESAC</sequence>
<evidence type="ECO:0000256" key="2">
    <source>
        <dbReference type="PIRSR" id="PIRSR006232-1"/>
    </source>
</evidence>
<protein>
    <submittedName>
        <fullName evidence="6">Pirin family protein</fullName>
    </submittedName>
</protein>
<accession>A0A4U1BMY1</accession>
<evidence type="ECO:0000259" key="4">
    <source>
        <dbReference type="Pfam" id="PF02678"/>
    </source>
</evidence>
<dbReference type="Proteomes" id="UP000305675">
    <property type="component" value="Unassembled WGS sequence"/>
</dbReference>
<feature type="binding site" evidence="2">
    <location>
        <position position="67"/>
    </location>
    <ligand>
        <name>Fe cation</name>
        <dbReference type="ChEBI" id="CHEBI:24875"/>
    </ligand>
</feature>
<comment type="cofactor">
    <cofactor evidence="2">
        <name>Fe cation</name>
        <dbReference type="ChEBI" id="CHEBI:24875"/>
    </cofactor>
    <text evidence="2">Binds 1 Fe cation per subunit.</text>
</comment>
<evidence type="ECO:0000313" key="7">
    <source>
        <dbReference type="Proteomes" id="UP000305675"/>
    </source>
</evidence>
<feature type="domain" description="Pirin N-terminal" evidence="4">
    <location>
        <begin position="29"/>
        <end position="127"/>
    </location>
</feature>
<dbReference type="InterPro" id="IPR003829">
    <property type="entry name" value="Pirin_N_dom"/>
</dbReference>
<dbReference type="InterPro" id="IPR014710">
    <property type="entry name" value="RmlC-like_jellyroll"/>
</dbReference>
<feature type="binding site" evidence="2">
    <location>
        <position position="111"/>
    </location>
    <ligand>
        <name>Fe cation</name>
        <dbReference type="ChEBI" id="CHEBI:24875"/>
    </ligand>
</feature>
<feature type="binding site" evidence="2">
    <location>
        <position position="109"/>
    </location>
    <ligand>
        <name>Fe cation</name>
        <dbReference type="ChEBI" id="CHEBI:24875"/>
    </ligand>
</feature>
<gene>
    <name evidence="6" type="ORF">FCL42_11175</name>
</gene>
<evidence type="ECO:0000256" key="1">
    <source>
        <dbReference type="ARBA" id="ARBA00008416"/>
    </source>
</evidence>
<dbReference type="InterPro" id="IPR008778">
    <property type="entry name" value="Pirin_C_dom"/>
</dbReference>
<keyword evidence="7" id="KW-1185">Reference proteome</keyword>
<feature type="binding site" evidence="2">
    <location>
        <position position="65"/>
    </location>
    <ligand>
        <name>Fe cation</name>
        <dbReference type="ChEBI" id="CHEBI:24875"/>
    </ligand>
</feature>